<accession>A0A4S4A5P4</accession>
<keyword evidence="2" id="KW-1185">Reference proteome</keyword>
<name>A0A4S4A5P4_9HYPH</name>
<dbReference type="AlphaFoldDB" id="A0A4S4A5P4"/>
<dbReference type="Proteomes" id="UP000310754">
    <property type="component" value="Unassembled WGS sequence"/>
</dbReference>
<dbReference type="InterPro" id="IPR036890">
    <property type="entry name" value="HATPase_C_sf"/>
</dbReference>
<dbReference type="SUPFAM" id="SSF55874">
    <property type="entry name" value="ATPase domain of HSP90 chaperone/DNA topoisomerase II/histidine kinase"/>
    <property type="match status" value="1"/>
</dbReference>
<keyword evidence="1" id="KW-0067">ATP-binding</keyword>
<evidence type="ECO:0000313" key="1">
    <source>
        <dbReference type="EMBL" id="THF53861.1"/>
    </source>
</evidence>
<gene>
    <name evidence="1" type="ORF">E6C51_01755</name>
</gene>
<dbReference type="GO" id="GO:0005524">
    <property type="term" value="F:ATP binding"/>
    <property type="evidence" value="ECO:0007669"/>
    <property type="project" value="UniProtKB-KW"/>
</dbReference>
<dbReference type="RefSeq" id="WP_190234819.1">
    <property type="nucleotide sequence ID" value="NZ_SSOA01000001.1"/>
</dbReference>
<dbReference type="EMBL" id="SSOA01000001">
    <property type="protein sequence ID" value="THF53861.1"/>
    <property type="molecule type" value="Genomic_DNA"/>
</dbReference>
<evidence type="ECO:0000313" key="2">
    <source>
        <dbReference type="Proteomes" id="UP000310754"/>
    </source>
</evidence>
<comment type="caution">
    <text evidence="1">The sequence shown here is derived from an EMBL/GenBank/DDBJ whole genome shotgun (WGS) entry which is preliminary data.</text>
</comment>
<dbReference type="Gene3D" id="3.30.565.10">
    <property type="entry name" value="Histidine kinase-like ATPase, C-terminal domain"/>
    <property type="match status" value="1"/>
</dbReference>
<protein>
    <submittedName>
        <fullName evidence="1">ATP-binding protein</fullName>
    </submittedName>
</protein>
<reference evidence="1 2" key="1">
    <citation type="submission" date="2019-04" db="EMBL/GenBank/DDBJ databases">
        <title>Rhizobium terrae sp. nov., isolated from a paddy soil.</title>
        <authorList>
            <person name="Lin S.-Y."/>
            <person name="Hameed A."/>
            <person name="Huang H.-I."/>
            <person name="Young C.-C."/>
        </authorList>
    </citation>
    <scope>NUCLEOTIDE SEQUENCE [LARGE SCALE GENOMIC DNA]</scope>
    <source>
        <strain evidence="1 2">CC-HIH110</strain>
    </source>
</reference>
<keyword evidence="1" id="KW-0547">Nucleotide-binding</keyword>
<sequence length="336" mass="37350">MSNIKKIILPQKLTPASICKFGYELSKLESADGFDFDFGQTRWFPPFSMILLAMHLRQFGDLHPNSELYVTNHENHQYAAHMGFFKTFGLDHGNEPGEAKGSERYIPIQSIKKREISEKASQEYVEKGEIIERKAASLSTILTQTNAGIVHDTLTYSIREILRNAFEHSCADEVLICAQHWPSKNEVEVGIIDAGIGIKAGLGQNPNFRFETDRESINTALMPGVSGNISAGKGSNPWMNTGYGLYMTNRICRAGGCFFICSGNAGVWLEKNRKLDIHSNLKGTAVRLHLDTSKLSDLKDRLAGFHKDGIRAAKEIKGANKSYASAASQMLTRDFQ</sequence>
<proteinExistence type="predicted"/>
<organism evidence="1 2">
    <name type="scientific">Allorhizobium terrae</name>
    <dbReference type="NCBI Taxonomy" id="1848972"/>
    <lineage>
        <taxon>Bacteria</taxon>
        <taxon>Pseudomonadati</taxon>
        <taxon>Pseudomonadota</taxon>
        <taxon>Alphaproteobacteria</taxon>
        <taxon>Hyphomicrobiales</taxon>
        <taxon>Rhizobiaceae</taxon>
        <taxon>Rhizobium/Agrobacterium group</taxon>
        <taxon>Allorhizobium</taxon>
    </lineage>
</organism>